<reference evidence="1 2" key="1">
    <citation type="submission" date="2021-10" db="EMBL/GenBank/DDBJ databases">
        <title>Anaerobic single-cell dispensing facilitates the cultivation of human gut bacteria.</title>
        <authorList>
            <person name="Afrizal A."/>
        </authorList>
    </citation>
    <scope>NUCLEOTIDE SEQUENCE [LARGE SCALE GENOMIC DNA]</scope>
    <source>
        <strain evidence="1 2">CLA-AA-H273</strain>
    </source>
</reference>
<keyword evidence="2" id="KW-1185">Reference proteome</keyword>
<evidence type="ECO:0000313" key="2">
    <source>
        <dbReference type="Proteomes" id="UP001197795"/>
    </source>
</evidence>
<dbReference type="EMBL" id="JAJEPV010000105">
    <property type="protein sequence ID" value="MCC2121495.1"/>
    <property type="molecule type" value="Genomic_DNA"/>
</dbReference>
<accession>A0AAE3A7C8</accession>
<dbReference type="Proteomes" id="UP001197795">
    <property type="component" value="Unassembled WGS sequence"/>
</dbReference>
<dbReference type="AlphaFoldDB" id="A0AAE3A7C8"/>
<dbReference type="RefSeq" id="WP_119623835.1">
    <property type="nucleotide sequence ID" value="NZ_JAJEPV010000105.1"/>
</dbReference>
<evidence type="ECO:0000313" key="1">
    <source>
        <dbReference type="EMBL" id="MCC2121495.1"/>
    </source>
</evidence>
<protein>
    <submittedName>
        <fullName evidence="1">Uncharacterized protein</fullName>
    </submittedName>
</protein>
<organism evidence="1 2">
    <name type="scientific">Waltera acetigignens</name>
    <dbReference type="NCBI Taxonomy" id="2981769"/>
    <lineage>
        <taxon>Bacteria</taxon>
        <taxon>Bacillati</taxon>
        <taxon>Bacillota</taxon>
        <taxon>Clostridia</taxon>
        <taxon>Lachnospirales</taxon>
        <taxon>Lachnospiraceae</taxon>
        <taxon>Waltera</taxon>
    </lineage>
</organism>
<gene>
    <name evidence="1" type="ORF">LKD75_18255</name>
</gene>
<sequence>MQGDRIISALIGLVGAMSNNGKTERTDSVVREAFLRLTDGDSEEETVQKIHAEKFAIAPDCATCLNPCGNTSDCDMSQFYAADAKIIAAKRDLIEAICKKMSSSEIIPETVYQGIAYLGYDLEPEAYAQIQQKIMCYDLIQ</sequence>
<proteinExistence type="predicted"/>
<name>A0AAE3A7C8_9FIRM</name>
<comment type="caution">
    <text evidence="1">The sequence shown here is derived from an EMBL/GenBank/DDBJ whole genome shotgun (WGS) entry which is preliminary data.</text>
</comment>